<dbReference type="EMBL" id="JAZHYN010000037">
    <property type="protein sequence ID" value="MEF3367311.1"/>
    <property type="molecule type" value="Genomic_DNA"/>
</dbReference>
<name>A0ABU7XIV2_9HYPH</name>
<gene>
    <name evidence="1" type="ORF">V3H18_12275</name>
</gene>
<proteinExistence type="predicted"/>
<keyword evidence="2" id="KW-1185">Reference proteome</keyword>
<comment type="caution">
    <text evidence="1">The sequence shown here is derived from an EMBL/GenBank/DDBJ whole genome shotgun (WGS) entry which is preliminary data.</text>
</comment>
<organism evidence="1 2">
    <name type="scientific">Methylocystis borbori</name>
    <dbReference type="NCBI Taxonomy" id="3118750"/>
    <lineage>
        <taxon>Bacteria</taxon>
        <taxon>Pseudomonadati</taxon>
        <taxon>Pseudomonadota</taxon>
        <taxon>Alphaproteobacteria</taxon>
        <taxon>Hyphomicrobiales</taxon>
        <taxon>Methylocystaceae</taxon>
        <taxon>Methylocystis</taxon>
    </lineage>
</organism>
<dbReference type="Proteomes" id="UP001350748">
    <property type="component" value="Unassembled WGS sequence"/>
</dbReference>
<reference evidence="1 2" key="1">
    <citation type="submission" date="2024-02" db="EMBL/GenBank/DDBJ databases">
        <authorList>
            <person name="Grouzdev D."/>
        </authorList>
    </citation>
    <scope>NUCLEOTIDE SEQUENCE [LARGE SCALE GENOMIC DNA]</scope>
    <source>
        <strain evidence="1 2">9N</strain>
    </source>
</reference>
<evidence type="ECO:0000313" key="2">
    <source>
        <dbReference type="Proteomes" id="UP001350748"/>
    </source>
</evidence>
<sequence>MGATGGRFVAGVWPAFAGAQEDRSFSAAFCVRSLQSHADGEALQEEQEREKSGDMPQSLVLDVKARISPLTKYA</sequence>
<dbReference type="RefSeq" id="WP_332082358.1">
    <property type="nucleotide sequence ID" value="NZ_JAZHYN010000037.1"/>
</dbReference>
<evidence type="ECO:0000313" key="1">
    <source>
        <dbReference type="EMBL" id="MEF3367311.1"/>
    </source>
</evidence>
<accession>A0ABU7XIV2</accession>
<protein>
    <submittedName>
        <fullName evidence="1">Uncharacterized protein</fullName>
    </submittedName>
</protein>